<dbReference type="Gene3D" id="2.60.120.260">
    <property type="entry name" value="Galactose-binding domain-like"/>
    <property type="match status" value="2"/>
</dbReference>
<evidence type="ECO:0000256" key="1">
    <source>
        <dbReference type="ARBA" id="ARBA00009809"/>
    </source>
</evidence>
<dbReference type="EC" id="3.2.1.23" evidence="6"/>
<dbReference type="InterPro" id="IPR048913">
    <property type="entry name" value="BetaGal_gal-bd"/>
</dbReference>
<evidence type="ECO:0000256" key="6">
    <source>
        <dbReference type="RuleBase" id="RU000675"/>
    </source>
</evidence>
<evidence type="ECO:0000259" key="10">
    <source>
        <dbReference type="Pfam" id="PF21317"/>
    </source>
</evidence>
<name>A0AAE1GRB6_9NEOP</name>
<reference evidence="12" key="1">
    <citation type="submission" date="2021-07" db="EMBL/GenBank/DDBJ databases">
        <authorList>
            <person name="Catto M.A."/>
            <person name="Jacobson A."/>
            <person name="Kennedy G."/>
            <person name="Labadie P."/>
            <person name="Hunt B.G."/>
            <person name="Srinivasan R."/>
        </authorList>
    </citation>
    <scope>NUCLEOTIDE SEQUENCE</scope>
    <source>
        <strain evidence="12">PL_HMW_Pooled</strain>
        <tissue evidence="12">Head</tissue>
    </source>
</reference>
<evidence type="ECO:0000256" key="5">
    <source>
        <dbReference type="ARBA" id="ARBA00023295"/>
    </source>
</evidence>
<dbReference type="GO" id="GO:0005975">
    <property type="term" value="P:carbohydrate metabolic process"/>
    <property type="evidence" value="ECO:0007669"/>
    <property type="project" value="InterPro"/>
</dbReference>
<dbReference type="InterPro" id="IPR017853">
    <property type="entry name" value="GH"/>
</dbReference>
<evidence type="ECO:0000256" key="4">
    <source>
        <dbReference type="ARBA" id="ARBA00023180"/>
    </source>
</evidence>
<comment type="similarity">
    <text evidence="1 7">Belongs to the glycosyl hydrolase 35 family.</text>
</comment>
<organism evidence="12 13">
    <name type="scientific">Frankliniella fusca</name>
    <dbReference type="NCBI Taxonomy" id="407009"/>
    <lineage>
        <taxon>Eukaryota</taxon>
        <taxon>Metazoa</taxon>
        <taxon>Ecdysozoa</taxon>
        <taxon>Arthropoda</taxon>
        <taxon>Hexapoda</taxon>
        <taxon>Insecta</taxon>
        <taxon>Pterygota</taxon>
        <taxon>Neoptera</taxon>
        <taxon>Paraneoptera</taxon>
        <taxon>Thysanoptera</taxon>
        <taxon>Terebrantia</taxon>
        <taxon>Thripoidea</taxon>
        <taxon>Thripidae</taxon>
        <taxon>Frankliniella</taxon>
    </lineage>
</organism>
<dbReference type="SUPFAM" id="SSF49785">
    <property type="entry name" value="Galactose-binding domain-like"/>
    <property type="match status" value="1"/>
</dbReference>
<feature type="non-terminal residue" evidence="12">
    <location>
        <position position="767"/>
    </location>
</feature>
<dbReference type="AlphaFoldDB" id="A0AAE1GRB6"/>
<protein>
    <recommendedName>
        <fullName evidence="6">Beta-galactosidase</fullName>
        <ecNumber evidence="6">3.2.1.23</ecNumber>
    </recommendedName>
</protein>
<dbReference type="InterPro" id="IPR001944">
    <property type="entry name" value="Glycoside_Hdrlase_35"/>
</dbReference>
<feature type="domain" description="Glycoside hydrolase 35 catalytic" evidence="9">
    <location>
        <begin position="103"/>
        <end position="421"/>
    </location>
</feature>
<dbReference type="Gene3D" id="3.20.20.80">
    <property type="entry name" value="Glycosidases"/>
    <property type="match status" value="1"/>
</dbReference>
<dbReference type="InterPro" id="IPR048912">
    <property type="entry name" value="BetaGal1-like_ABD1"/>
</dbReference>
<dbReference type="GO" id="GO:0004565">
    <property type="term" value="F:beta-galactosidase activity"/>
    <property type="evidence" value="ECO:0007669"/>
    <property type="project" value="UniProtKB-EC"/>
</dbReference>
<dbReference type="InterPro" id="IPR031330">
    <property type="entry name" value="Gly_Hdrlase_35_cat"/>
</dbReference>
<dbReference type="EMBL" id="JAHWGI010000011">
    <property type="protein sequence ID" value="KAK3907589.1"/>
    <property type="molecule type" value="Genomic_DNA"/>
</dbReference>
<evidence type="ECO:0000256" key="3">
    <source>
        <dbReference type="ARBA" id="ARBA00022801"/>
    </source>
</evidence>
<feature type="domain" description="Beta-galactosidase 1-like first all-beta" evidence="10">
    <location>
        <begin position="465"/>
        <end position="580"/>
    </location>
</feature>
<reference evidence="12" key="2">
    <citation type="journal article" date="2023" name="BMC Genomics">
        <title>Pest status, molecular evolution, and epigenetic factors derived from the genome assembly of Frankliniella fusca, a thysanopteran phytovirus vector.</title>
        <authorList>
            <person name="Catto M.A."/>
            <person name="Labadie P.E."/>
            <person name="Jacobson A.L."/>
            <person name="Kennedy G.G."/>
            <person name="Srinivasan R."/>
            <person name="Hunt B.G."/>
        </authorList>
    </citation>
    <scope>NUCLEOTIDE SEQUENCE</scope>
    <source>
        <strain evidence="12">PL_HMW_Pooled</strain>
    </source>
</reference>
<comment type="caution">
    <text evidence="12">The sequence shown here is derived from an EMBL/GenBank/DDBJ whole genome shotgun (WGS) entry which is preliminary data.</text>
</comment>
<dbReference type="FunFam" id="3.20.20.80:FF:000017">
    <property type="entry name" value="Beta-galactosidase"/>
    <property type="match status" value="1"/>
</dbReference>
<evidence type="ECO:0000256" key="7">
    <source>
        <dbReference type="RuleBase" id="RU003679"/>
    </source>
</evidence>
<dbReference type="PANTHER" id="PTHR23421">
    <property type="entry name" value="BETA-GALACTOSIDASE RELATED"/>
    <property type="match status" value="1"/>
</dbReference>
<dbReference type="Proteomes" id="UP001219518">
    <property type="component" value="Unassembled WGS sequence"/>
</dbReference>
<keyword evidence="3 6" id="KW-0378">Hydrolase</keyword>
<comment type="catalytic activity">
    <reaction evidence="6">
        <text>Hydrolysis of terminal non-reducing beta-D-galactose residues in beta-D-galactosides.</text>
        <dbReference type="EC" id="3.2.1.23"/>
    </reaction>
</comment>
<evidence type="ECO:0000313" key="12">
    <source>
        <dbReference type="EMBL" id="KAK3907589.1"/>
    </source>
</evidence>
<accession>A0AAE1GRB6</accession>
<dbReference type="Pfam" id="PF21317">
    <property type="entry name" value="BetaGal_ABD_1"/>
    <property type="match status" value="1"/>
</dbReference>
<evidence type="ECO:0000259" key="11">
    <source>
        <dbReference type="Pfam" id="PF21467"/>
    </source>
</evidence>
<keyword evidence="2" id="KW-0732">Signal</keyword>
<sequence>HTHTHKHAYLPVSVRGWSQPGGRPPPDRRTGPEQRGLTCPASTSRVASMTPKWTWPAALLVLVVGVVTETESNEAVTVPDADRQEQSDARARSFVIGYEQDAFLKDGEPFQIMGGSLHYFRVPRVYWRDRLRKMRLAGLNTVSTYVEWSLHEPSPGRYDMVGEQNLMHFIQLAEEEGLLVNLRVGPYICAERDMGGLPPWLLAIKPDMKLRSRDPVYQHYVKRWLDVLMPLVRPRLYGNGGPVILVQVENEYGSYPACDRQHLTWLRDQFRAHVRDAAVLYTTDGAGDGYLKCGKIPGVYATVDFGASSDPVAAFATQRKVEPRGPLMNSEYYPGWLTHWNEKEQKVATADVVRNLRWFLENRANFNFYVFMGGTNFGFTAGANFGKDYSPQLTSYDYDAPLNEAGDPTPKYLAIRQAIAEFTGRTEGRAPTPARKLDYDIPILLERVADLQALAAGPALSSTFPADFEQLYQSHGYVLYETRVPANFVPKRGKKPLFLAPRIRDRGVVFLDQVRQGVLCRAKPQRTGLPLSGAAPGQLLSVLVENQGRINYGGRLNDTKGLGNATLDGLQLRGWSMTQLPLDNRTRIEALARRADRRLLRRLHANGANATASSPADPRRDVPGVYLGRFVLPPTGDLLPWEADADADGARRGVFDDRDEGPPLPDAFVDTTGWGKGVVFINGFNLGRYWPSAGPQVTLYLPGHLLLRHPAHNRLVVVETDRAPRIPTLQLVQQPVLNGAICAPSGGGTAVAPAGAPAAAAARHACC</sequence>
<dbReference type="InterPro" id="IPR019801">
    <property type="entry name" value="Glyco_hydro_35_CS"/>
</dbReference>
<dbReference type="SUPFAM" id="SSF51445">
    <property type="entry name" value="(Trans)glycosidases"/>
    <property type="match status" value="1"/>
</dbReference>
<keyword evidence="5 6" id="KW-0326">Glycosidase</keyword>
<keyword evidence="13" id="KW-1185">Reference proteome</keyword>
<evidence type="ECO:0000256" key="8">
    <source>
        <dbReference type="SAM" id="MobiDB-lite"/>
    </source>
</evidence>
<proteinExistence type="inferred from homology"/>
<evidence type="ECO:0000259" key="9">
    <source>
        <dbReference type="Pfam" id="PF01301"/>
    </source>
</evidence>
<evidence type="ECO:0000256" key="2">
    <source>
        <dbReference type="ARBA" id="ARBA00022729"/>
    </source>
</evidence>
<dbReference type="InterPro" id="IPR008979">
    <property type="entry name" value="Galactose-bd-like_sf"/>
</dbReference>
<feature type="domain" description="Beta-galactosidase galactose-binding" evidence="11">
    <location>
        <begin position="665"/>
        <end position="706"/>
    </location>
</feature>
<evidence type="ECO:0000313" key="13">
    <source>
        <dbReference type="Proteomes" id="UP001219518"/>
    </source>
</evidence>
<dbReference type="Pfam" id="PF21467">
    <property type="entry name" value="BetaGal_gal-bd"/>
    <property type="match status" value="1"/>
</dbReference>
<dbReference type="Pfam" id="PF01301">
    <property type="entry name" value="Glyco_hydro_35"/>
    <property type="match status" value="1"/>
</dbReference>
<dbReference type="PRINTS" id="PR00742">
    <property type="entry name" value="GLHYDRLASE35"/>
</dbReference>
<gene>
    <name evidence="12" type="ORF">KUF71_003088</name>
</gene>
<dbReference type="PROSITE" id="PS01182">
    <property type="entry name" value="GLYCOSYL_HYDROL_F35"/>
    <property type="match status" value="1"/>
</dbReference>
<feature type="region of interest" description="Disordered" evidence="8">
    <location>
        <begin position="1"/>
        <end position="43"/>
    </location>
</feature>
<keyword evidence="4" id="KW-0325">Glycoprotein</keyword>